<reference evidence="2 3" key="1">
    <citation type="submission" date="2021-05" db="EMBL/GenBank/DDBJ databases">
        <title>Roseococcus sp. XZZS9, whole genome shotgun sequencing project.</title>
        <authorList>
            <person name="Zhao G."/>
            <person name="Shen L."/>
        </authorList>
    </citation>
    <scope>NUCLEOTIDE SEQUENCE [LARGE SCALE GENOMIC DNA]</scope>
    <source>
        <strain evidence="2 3">XZZS9</strain>
    </source>
</reference>
<keyword evidence="1" id="KW-0732">Signal</keyword>
<evidence type="ECO:0000256" key="1">
    <source>
        <dbReference type="SAM" id="SignalP"/>
    </source>
</evidence>
<sequence length="155" mass="16662">MFPRTLAISAVVLAITAGSVVAQNYNRRPTFGTINLVTNFQPDPYTVNVTAGGNIPAERIGGPGCVGSIADAPDVRLNYRAGQFPLYISAASRSDVTLVVNLPNGRWVCNDDFNGTDPGMILNNPMSGQYDIWIGHYNRGSGVPTQLRISEIPPR</sequence>
<dbReference type="EMBL" id="JAHCDA010000002">
    <property type="protein sequence ID" value="MBS7812190.1"/>
    <property type="molecule type" value="Genomic_DNA"/>
</dbReference>
<feature type="signal peptide" evidence="1">
    <location>
        <begin position="1"/>
        <end position="22"/>
    </location>
</feature>
<keyword evidence="3" id="KW-1185">Reference proteome</keyword>
<organism evidence="2 3">
    <name type="scientific">Roseococcus pinisoli</name>
    <dbReference type="NCBI Taxonomy" id="2835040"/>
    <lineage>
        <taxon>Bacteria</taxon>
        <taxon>Pseudomonadati</taxon>
        <taxon>Pseudomonadota</taxon>
        <taxon>Alphaproteobacteria</taxon>
        <taxon>Acetobacterales</taxon>
        <taxon>Roseomonadaceae</taxon>
        <taxon>Roseococcus</taxon>
    </lineage>
</organism>
<proteinExistence type="predicted"/>
<dbReference type="Proteomes" id="UP000766336">
    <property type="component" value="Unassembled WGS sequence"/>
</dbReference>
<gene>
    <name evidence="2" type="ORF">KHU32_14655</name>
</gene>
<dbReference type="RefSeq" id="WP_213670816.1">
    <property type="nucleotide sequence ID" value="NZ_JAHCDA010000002.1"/>
</dbReference>
<accession>A0ABS5QER2</accession>
<protein>
    <submittedName>
        <fullName evidence="2">Peptidase S1</fullName>
    </submittedName>
</protein>
<feature type="chain" id="PRO_5045876643" evidence="1">
    <location>
        <begin position="23"/>
        <end position="155"/>
    </location>
</feature>
<name>A0ABS5QER2_9PROT</name>
<comment type="caution">
    <text evidence="2">The sequence shown here is derived from an EMBL/GenBank/DDBJ whole genome shotgun (WGS) entry which is preliminary data.</text>
</comment>
<evidence type="ECO:0000313" key="3">
    <source>
        <dbReference type="Proteomes" id="UP000766336"/>
    </source>
</evidence>
<evidence type="ECO:0000313" key="2">
    <source>
        <dbReference type="EMBL" id="MBS7812190.1"/>
    </source>
</evidence>